<evidence type="ECO:0000256" key="1">
    <source>
        <dbReference type="SAM" id="Phobius"/>
    </source>
</evidence>
<sequence length="46" mass="5305">MTLSRIGCPILFLVSYVLDLFSNIVSFVFWLQFLPIGLILALNFRL</sequence>
<accession>A0A1G5Z5A7</accession>
<organism evidence="2 3">
    <name type="scientific">Algoriphagus alkaliphilus</name>
    <dbReference type="NCBI Taxonomy" id="279824"/>
    <lineage>
        <taxon>Bacteria</taxon>
        <taxon>Pseudomonadati</taxon>
        <taxon>Bacteroidota</taxon>
        <taxon>Cytophagia</taxon>
        <taxon>Cytophagales</taxon>
        <taxon>Cyclobacteriaceae</taxon>
        <taxon>Algoriphagus</taxon>
    </lineage>
</organism>
<reference evidence="3" key="1">
    <citation type="submission" date="2016-10" db="EMBL/GenBank/DDBJ databases">
        <authorList>
            <person name="Varghese N."/>
            <person name="Submissions S."/>
        </authorList>
    </citation>
    <scope>NUCLEOTIDE SEQUENCE [LARGE SCALE GENOMIC DNA]</scope>
    <source>
        <strain evidence="3">DSM 22703</strain>
    </source>
</reference>
<name>A0A1G5Z5A7_9BACT</name>
<keyword evidence="1" id="KW-0812">Transmembrane</keyword>
<keyword evidence="1" id="KW-1133">Transmembrane helix</keyword>
<evidence type="ECO:0000313" key="3">
    <source>
        <dbReference type="Proteomes" id="UP000198756"/>
    </source>
</evidence>
<proteinExistence type="predicted"/>
<dbReference type="Proteomes" id="UP000198756">
    <property type="component" value="Unassembled WGS sequence"/>
</dbReference>
<keyword evidence="3" id="KW-1185">Reference proteome</keyword>
<dbReference type="AlphaFoldDB" id="A0A1G5Z5A7"/>
<feature type="transmembrane region" description="Helical" evidence="1">
    <location>
        <begin position="20"/>
        <end position="42"/>
    </location>
</feature>
<evidence type="ECO:0000313" key="2">
    <source>
        <dbReference type="EMBL" id="SDA89736.1"/>
    </source>
</evidence>
<gene>
    <name evidence="2" type="ORF">SAMN03080617_03210</name>
</gene>
<keyword evidence="1" id="KW-0472">Membrane</keyword>
<protein>
    <submittedName>
        <fullName evidence="2">Uncharacterized protein</fullName>
    </submittedName>
</protein>
<dbReference type="EMBL" id="FMXE01000026">
    <property type="protein sequence ID" value="SDA89736.1"/>
    <property type="molecule type" value="Genomic_DNA"/>
</dbReference>
<dbReference type="STRING" id="279824.SAMN03080617_03210"/>